<keyword evidence="3" id="KW-0804">Transcription</keyword>
<dbReference type="InterPro" id="IPR009057">
    <property type="entry name" value="Homeodomain-like_sf"/>
</dbReference>
<dbReference type="SUPFAM" id="SSF46689">
    <property type="entry name" value="Homeodomain-like"/>
    <property type="match status" value="1"/>
</dbReference>
<dbReference type="GO" id="GO:0006355">
    <property type="term" value="P:regulation of DNA-templated transcription"/>
    <property type="evidence" value="ECO:0007669"/>
    <property type="project" value="UniProtKB-ARBA"/>
</dbReference>
<protein>
    <submittedName>
        <fullName evidence="5">HTH-type transcriptional regulator CdhR</fullName>
    </submittedName>
</protein>
<gene>
    <name evidence="5" type="primary">cdhR_4</name>
    <name evidence="5" type="ORF">LMG18096_00959</name>
</gene>
<dbReference type="Gene3D" id="3.40.50.880">
    <property type="match status" value="1"/>
</dbReference>
<evidence type="ECO:0000259" key="4">
    <source>
        <dbReference type="PROSITE" id="PS01124"/>
    </source>
</evidence>
<comment type="caution">
    <text evidence="5">The sequence shown here is derived from an EMBL/GenBank/DDBJ whole genome shotgun (WGS) entry which is preliminary data.</text>
</comment>
<keyword evidence="1" id="KW-0805">Transcription regulation</keyword>
<dbReference type="EMBL" id="CATZAT010000001">
    <property type="protein sequence ID" value="CAJ0779781.1"/>
    <property type="molecule type" value="Genomic_DNA"/>
</dbReference>
<dbReference type="Pfam" id="PF12833">
    <property type="entry name" value="HTH_18"/>
    <property type="match status" value="1"/>
</dbReference>
<evidence type="ECO:0000313" key="5">
    <source>
        <dbReference type="EMBL" id="CAJ0779781.1"/>
    </source>
</evidence>
<dbReference type="AlphaFoldDB" id="A0ABC8Q862"/>
<dbReference type="SMART" id="SM00342">
    <property type="entry name" value="HTH_ARAC"/>
    <property type="match status" value="1"/>
</dbReference>
<keyword evidence="6" id="KW-1185">Reference proteome</keyword>
<evidence type="ECO:0000256" key="2">
    <source>
        <dbReference type="ARBA" id="ARBA00023125"/>
    </source>
</evidence>
<reference evidence="5 6" key="1">
    <citation type="submission" date="2023-07" db="EMBL/GenBank/DDBJ databases">
        <authorList>
            <person name="Peeters C."/>
        </authorList>
    </citation>
    <scope>NUCLEOTIDE SEQUENCE [LARGE SCALE GENOMIC DNA]</scope>
    <source>
        <strain evidence="5 6">LMG 18096</strain>
    </source>
</reference>
<proteinExistence type="predicted"/>
<evidence type="ECO:0000313" key="6">
    <source>
        <dbReference type="Proteomes" id="UP001189663"/>
    </source>
</evidence>
<keyword evidence="2" id="KW-0238">DNA-binding</keyword>
<name>A0ABC8Q862_9RALS</name>
<dbReference type="PROSITE" id="PS01124">
    <property type="entry name" value="HTH_ARAC_FAMILY_2"/>
    <property type="match status" value="1"/>
</dbReference>
<evidence type="ECO:0000256" key="3">
    <source>
        <dbReference type="ARBA" id="ARBA00023163"/>
    </source>
</evidence>
<accession>A0ABC8Q862</accession>
<organism evidence="5 6">
    <name type="scientific">Ralstonia holmesii</name>
    <dbReference type="NCBI Taxonomy" id="3058602"/>
    <lineage>
        <taxon>Bacteria</taxon>
        <taxon>Pseudomonadati</taxon>
        <taxon>Pseudomonadota</taxon>
        <taxon>Betaproteobacteria</taxon>
        <taxon>Burkholderiales</taxon>
        <taxon>Burkholderiaceae</taxon>
        <taxon>Ralstonia</taxon>
    </lineage>
</organism>
<evidence type="ECO:0000256" key="1">
    <source>
        <dbReference type="ARBA" id="ARBA00023015"/>
    </source>
</evidence>
<dbReference type="GO" id="GO:0003677">
    <property type="term" value="F:DNA binding"/>
    <property type="evidence" value="ECO:0007669"/>
    <property type="project" value="UniProtKB-KW"/>
</dbReference>
<dbReference type="InterPro" id="IPR018060">
    <property type="entry name" value="HTH_AraC"/>
</dbReference>
<sequence length="369" mass="39729">MGGSGLAANGLPYFNKAATIPVDLDRHLIDMKRQPKAVSKRHGVHARARIAILLPPRLFAGYVFLTQEMLLVAGTMQARSVDVMGSRLFDIDLLSADGAAVSSFGEMPVPATAALTDAAYDVVIVPAQFAPELVLDAEEARIADWLRTRYDAGALVVGMNAAPLFAKAGLLDGCRATGLASERAWFARHFPDVRYTPDQPLAVDGRIITVSGINPAVDACAYVIDHCCGVGASRRMLRTALTQSLPSYEHMAVWTAQFKRHGDAAILAIQEIVERELAVPPALAELAAQAAMSERTLTRRFAAATGSNLRRYVATLRLELAAFLLRTGRLPLDHIADECGYGSVSALSRAFSAGQGCSPLQYRAQQRTR</sequence>
<dbReference type="InterPro" id="IPR029062">
    <property type="entry name" value="Class_I_gatase-like"/>
</dbReference>
<dbReference type="SUPFAM" id="SSF52317">
    <property type="entry name" value="Class I glutamine amidotransferase-like"/>
    <property type="match status" value="1"/>
</dbReference>
<dbReference type="PANTHER" id="PTHR46796:SF13">
    <property type="entry name" value="HTH-TYPE TRANSCRIPTIONAL ACTIVATOR RHAS"/>
    <property type="match status" value="1"/>
</dbReference>
<dbReference type="Proteomes" id="UP001189663">
    <property type="component" value="Unassembled WGS sequence"/>
</dbReference>
<dbReference type="InterPro" id="IPR050204">
    <property type="entry name" value="AraC_XylS_family_regulators"/>
</dbReference>
<feature type="domain" description="HTH araC/xylS-type" evidence="4">
    <location>
        <begin position="267"/>
        <end position="365"/>
    </location>
</feature>
<dbReference type="PANTHER" id="PTHR46796">
    <property type="entry name" value="HTH-TYPE TRANSCRIPTIONAL ACTIVATOR RHAS-RELATED"/>
    <property type="match status" value="1"/>
</dbReference>
<dbReference type="Gene3D" id="1.10.10.60">
    <property type="entry name" value="Homeodomain-like"/>
    <property type="match status" value="1"/>
</dbReference>